<dbReference type="InterPro" id="IPR000795">
    <property type="entry name" value="T_Tr_GTP-bd_dom"/>
</dbReference>
<dbReference type="InterPro" id="IPR035654">
    <property type="entry name" value="LepA_IV"/>
</dbReference>
<dbReference type="SUPFAM" id="SSF50447">
    <property type="entry name" value="Translation proteins"/>
    <property type="match status" value="1"/>
</dbReference>
<dbReference type="PROSITE" id="PS00301">
    <property type="entry name" value="G_TR_1"/>
    <property type="match status" value="1"/>
</dbReference>
<feature type="domain" description="Tr-type G" evidence="7">
    <location>
        <begin position="2"/>
        <end position="184"/>
    </location>
</feature>
<sequence>MNHIRNFSIIAHIDHGKSTLADRLIQRCGGLAEREMEAQVLDSMDIERERGITIKAQTAALRYKAKDGQIYNLNLIDTPGHVDFSYEVSRSLSACEGALLVVDASQGVEAQTVANCYTALDLGVEVIPVLNKIDLPNADLDNARTEIEDVIGIDATDAIPCSAKTGVGIDDILEAIVAKMPAPRGNPEGPLRAMIVDSWFDPYVGVVMLVRVVDGRLVKGERIKMMASGAMYNADNIGVFTPANEPRASLEAGEVGYIIAGIKELQAAKVGDTVTLIKPGTGGAAATATEALPGFKEIQPQVFAGLYPTEASEYDSLRDALEKLKLNDSSLRYEPEVSQALGFGFRCGFLGLLHMEIVQERLEREFDQDLITTAPSVVYQVVRTGGEVIMVENPSKMPDVGKMSEIREPIVTVHLYMPQEYVGVVMTLAVQKRGVQLNMAYHGRQVMLTYEMPLGEIVLDFFDKLKSVSRGYASMDYEFKEYRASDVVKVDILLNGEKVDALSIIVHRSQSQYRGRAVVSKMREIISRQMFDVAIQAAIGVNIIARETIKALRKNVLAKCYGGDISRKKKLLEKQKAGKKRMKQIGSVEVPQEAFLAILQVED</sequence>
<dbReference type="SUPFAM" id="SSF54980">
    <property type="entry name" value="EF-G C-terminal domain-like"/>
    <property type="match status" value="2"/>
</dbReference>
<dbReference type="InterPro" id="IPR000640">
    <property type="entry name" value="EFG_V-like"/>
</dbReference>
<dbReference type="InterPro" id="IPR009000">
    <property type="entry name" value="Transl_B-barrel_sf"/>
</dbReference>
<dbReference type="PROSITE" id="PS51722">
    <property type="entry name" value="G_TR_2"/>
    <property type="match status" value="1"/>
</dbReference>
<dbReference type="CDD" id="cd01890">
    <property type="entry name" value="LepA"/>
    <property type="match status" value="1"/>
</dbReference>
<dbReference type="CDD" id="cd03709">
    <property type="entry name" value="lepA_C"/>
    <property type="match status" value="1"/>
</dbReference>
<evidence type="ECO:0000313" key="8">
    <source>
        <dbReference type="EMBL" id="MDP9897808.1"/>
    </source>
</evidence>
<comment type="caution">
    <text evidence="8">The sequence shown here is derived from an EMBL/GenBank/DDBJ whole genome shotgun (WGS) entry which is preliminary data.</text>
</comment>
<dbReference type="InterPro" id="IPR027417">
    <property type="entry name" value="P-loop_NTPase"/>
</dbReference>
<keyword evidence="6" id="KW-1003">Cell membrane</keyword>
<dbReference type="NCBIfam" id="TIGR01393">
    <property type="entry name" value="lepA"/>
    <property type="match status" value="1"/>
</dbReference>
<evidence type="ECO:0000259" key="7">
    <source>
        <dbReference type="PROSITE" id="PS51722"/>
    </source>
</evidence>
<dbReference type="Proteomes" id="UP001226867">
    <property type="component" value="Unassembled WGS sequence"/>
</dbReference>
<organism evidence="8 9">
    <name type="scientific">Variovorax ginsengisoli</name>
    <dbReference type="NCBI Taxonomy" id="363844"/>
    <lineage>
        <taxon>Bacteria</taxon>
        <taxon>Pseudomonadati</taxon>
        <taxon>Pseudomonadota</taxon>
        <taxon>Betaproteobacteria</taxon>
        <taxon>Burkholderiales</taxon>
        <taxon>Comamonadaceae</taxon>
        <taxon>Variovorax</taxon>
    </lineage>
</organism>
<dbReference type="InterPro" id="IPR004161">
    <property type="entry name" value="EFTu-like_2"/>
</dbReference>
<dbReference type="Gene3D" id="3.30.70.2570">
    <property type="entry name" value="Elongation factor 4, C-terminal domain"/>
    <property type="match status" value="1"/>
</dbReference>
<dbReference type="EMBL" id="JAUSRO010000001">
    <property type="protein sequence ID" value="MDP9897808.1"/>
    <property type="molecule type" value="Genomic_DNA"/>
</dbReference>
<comment type="catalytic activity">
    <reaction evidence="6">
        <text>GTP + H2O = GDP + phosphate + H(+)</text>
        <dbReference type="Rhea" id="RHEA:19669"/>
        <dbReference type="ChEBI" id="CHEBI:15377"/>
        <dbReference type="ChEBI" id="CHEBI:15378"/>
        <dbReference type="ChEBI" id="CHEBI:37565"/>
        <dbReference type="ChEBI" id="CHEBI:43474"/>
        <dbReference type="ChEBI" id="CHEBI:58189"/>
        <dbReference type="EC" id="3.6.5.n1"/>
    </reaction>
</comment>
<dbReference type="PRINTS" id="PR00315">
    <property type="entry name" value="ELONGATNFCT"/>
</dbReference>
<evidence type="ECO:0000256" key="2">
    <source>
        <dbReference type="ARBA" id="ARBA00022741"/>
    </source>
</evidence>
<dbReference type="InterPro" id="IPR005225">
    <property type="entry name" value="Small_GTP-bd"/>
</dbReference>
<dbReference type="InterPro" id="IPR006297">
    <property type="entry name" value="EF-4"/>
</dbReference>
<name>A0ABT9S0C8_9BURK</name>
<evidence type="ECO:0000256" key="1">
    <source>
        <dbReference type="ARBA" id="ARBA00005454"/>
    </source>
</evidence>
<feature type="binding site" evidence="6">
    <location>
        <begin position="14"/>
        <end position="19"/>
    </location>
    <ligand>
        <name>GTP</name>
        <dbReference type="ChEBI" id="CHEBI:37565"/>
    </ligand>
</feature>
<keyword evidence="3 6" id="KW-0378">Hydrolase</keyword>
<evidence type="ECO:0000256" key="3">
    <source>
        <dbReference type="ARBA" id="ARBA00022801"/>
    </source>
</evidence>
<feature type="binding site" evidence="6">
    <location>
        <begin position="131"/>
        <end position="134"/>
    </location>
    <ligand>
        <name>GTP</name>
        <dbReference type="ChEBI" id="CHEBI:37565"/>
    </ligand>
</feature>
<reference evidence="8 9" key="1">
    <citation type="submission" date="2023-07" db="EMBL/GenBank/DDBJ databases">
        <title>Sorghum-associated microbial communities from plants grown in Nebraska, USA.</title>
        <authorList>
            <person name="Schachtman D."/>
        </authorList>
    </citation>
    <scope>NUCLEOTIDE SEQUENCE [LARGE SCALE GENOMIC DNA]</scope>
    <source>
        <strain evidence="8 9">DS1607</strain>
    </source>
</reference>
<keyword evidence="2 6" id="KW-0547">Nucleotide-binding</keyword>
<evidence type="ECO:0000256" key="4">
    <source>
        <dbReference type="ARBA" id="ARBA00022917"/>
    </source>
</evidence>
<proteinExistence type="inferred from homology"/>
<protein>
    <recommendedName>
        <fullName evidence="6">Elongation factor 4</fullName>
        <shortName evidence="6">EF-4</shortName>
        <ecNumber evidence="6">3.6.5.n1</ecNumber>
    </recommendedName>
    <alternativeName>
        <fullName evidence="6">Ribosomal back-translocase LepA</fullName>
    </alternativeName>
</protein>
<keyword evidence="6" id="KW-0472">Membrane</keyword>
<dbReference type="CDD" id="cd16260">
    <property type="entry name" value="EF4_III"/>
    <property type="match status" value="1"/>
</dbReference>
<dbReference type="InterPro" id="IPR013842">
    <property type="entry name" value="LepA_CTD"/>
</dbReference>
<gene>
    <name evidence="6" type="primary">lepA</name>
    <name evidence="8" type="ORF">J2W36_000041</name>
</gene>
<comment type="similarity">
    <text evidence="1 6">Belongs to the TRAFAC class translation factor GTPase superfamily. Classic translation factor GTPase family. LepA subfamily.</text>
</comment>
<dbReference type="Pfam" id="PF00009">
    <property type="entry name" value="GTP_EFTU"/>
    <property type="match status" value="1"/>
</dbReference>
<dbReference type="InterPro" id="IPR038363">
    <property type="entry name" value="LepA_C_sf"/>
</dbReference>
<dbReference type="SUPFAM" id="SSF52540">
    <property type="entry name" value="P-loop containing nucleoside triphosphate hydrolases"/>
    <property type="match status" value="1"/>
</dbReference>
<dbReference type="Gene3D" id="3.30.70.240">
    <property type="match status" value="1"/>
</dbReference>
<dbReference type="Pfam" id="PF00679">
    <property type="entry name" value="EFG_C"/>
    <property type="match status" value="1"/>
</dbReference>
<dbReference type="PANTHER" id="PTHR43512">
    <property type="entry name" value="TRANSLATION FACTOR GUF1-RELATED"/>
    <property type="match status" value="1"/>
</dbReference>
<dbReference type="RefSeq" id="WP_307687636.1">
    <property type="nucleotide sequence ID" value="NZ_JAUSRO010000001.1"/>
</dbReference>
<evidence type="ECO:0000256" key="6">
    <source>
        <dbReference type="HAMAP-Rule" id="MF_00071"/>
    </source>
</evidence>
<keyword evidence="4 6" id="KW-0648">Protein biosynthesis</keyword>
<comment type="subcellular location">
    <subcellularLocation>
        <location evidence="6">Cell membrane</location>
        <topology evidence="6">Peripheral membrane protein</topology>
        <orientation evidence="6">Cytoplasmic side</orientation>
    </subcellularLocation>
</comment>
<evidence type="ECO:0000256" key="5">
    <source>
        <dbReference type="ARBA" id="ARBA00023134"/>
    </source>
</evidence>
<accession>A0ABT9S0C8</accession>
<dbReference type="InterPro" id="IPR031157">
    <property type="entry name" value="G_TR_CS"/>
</dbReference>
<comment type="function">
    <text evidence="6">Required for accurate and efficient protein synthesis under certain stress conditions. May act as a fidelity factor of the translation reaction, by catalyzing a one-codon backward translocation of tRNAs on improperly translocated ribosomes. Back-translocation proceeds from a post-translocation (POST) complex to a pre-translocation (PRE) complex, thus giving elongation factor G a second chance to translocate the tRNAs correctly. Binds to ribosomes in a GTP-dependent manner.</text>
</comment>
<dbReference type="Gene3D" id="3.30.70.870">
    <property type="entry name" value="Elongation Factor G (Translational Gtpase), domain 3"/>
    <property type="match status" value="1"/>
</dbReference>
<dbReference type="Gene3D" id="3.40.50.300">
    <property type="entry name" value="P-loop containing nucleotide triphosphate hydrolases"/>
    <property type="match status" value="1"/>
</dbReference>
<dbReference type="HAMAP" id="MF_00071">
    <property type="entry name" value="LepA"/>
    <property type="match status" value="1"/>
</dbReference>
<dbReference type="EC" id="3.6.5.n1" evidence="6"/>
<evidence type="ECO:0000313" key="9">
    <source>
        <dbReference type="Proteomes" id="UP001226867"/>
    </source>
</evidence>
<keyword evidence="9" id="KW-1185">Reference proteome</keyword>
<dbReference type="Pfam" id="PF03144">
    <property type="entry name" value="GTP_EFTU_D2"/>
    <property type="match status" value="1"/>
</dbReference>
<dbReference type="PANTHER" id="PTHR43512:SF4">
    <property type="entry name" value="TRANSLATION FACTOR GUF1 HOMOLOG, CHLOROPLASTIC"/>
    <property type="match status" value="1"/>
</dbReference>
<dbReference type="Gene3D" id="2.40.30.10">
    <property type="entry name" value="Translation factors"/>
    <property type="match status" value="1"/>
</dbReference>
<dbReference type="NCBIfam" id="TIGR00231">
    <property type="entry name" value="small_GTP"/>
    <property type="match status" value="1"/>
</dbReference>
<dbReference type="InterPro" id="IPR035647">
    <property type="entry name" value="EFG_III/V"/>
</dbReference>
<dbReference type="Pfam" id="PF06421">
    <property type="entry name" value="LepA_C"/>
    <property type="match status" value="1"/>
</dbReference>
<keyword evidence="5 6" id="KW-0342">GTP-binding</keyword>